<dbReference type="GO" id="GO:0006508">
    <property type="term" value="P:proteolysis"/>
    <property type="evidence" value="ECO:0007669"/>
    <property type="project" value="UniProtKB-KW"/>
</dbReference>
<dbReference type="AlphaFoldDB" id="A0A7M7QJT7"/>
<name>A0A7M7QJT7_NASVI</name>
<proteinExistence type="inferred from homology"/>
<dbReference type="Proteomes" id="UP000002358">
    <property type="component" value="Chromosome 5"/>
</dbReference>
<evidence type="ECO:0000313" key="9">
    <source>
        <dbReference type="Proteomes" id="UP000002358"/>
    </source>
</evidence>
<evidence type="ECO:0000313" key="8">
    <source>
        <dbReference type="EnsemblMetazoa" id="XP_031788776"/>
    </source>
</evidence>
<dbReference type="Pfam" id="PF00450">
    <property type="entry name" value="Peptidase_S10"/>
    <property type="match status" value="1"/>
</dbReference>
<keyword evidence="3" id="KW-0645">Protease</keyword>
<accession>A0A7M7QJT7</accession>
<comment type="similarity">
    <text evidence="1">Belongs to the peptidase S10 family.</text>
</comment>
<evidence type="ECO:0000256" key="1">
    <source>
        <dbReference type="ARBA" id="ARBA00009431"/>
    </source>
</evidence>
<sequence>MRIDTNRATSTSIHVIMAPLKVITILVLVVLCNTSAALGKQGFGPGDQEWGYVTVRPEAHMFWWLYYTTADVSSKYEEKPLIIWLQGGPGVSGTAFGNFEELGPLDTKPSKHTWLNTEIFYFDRW</sequence>
<keyword evidence="7" id="KW-0812">Transmembrane</keyword>
<keyword evidence="5" id="KW-0378">Hydrolase</keyword>
<dbReference type="InterPro" id="IPR001563">
    <property type="entry name" value="Peptidase_S10"/>
</dbReference>
<evidence type="ECO:0000256" key="6">
    <source>
        <dbReference type="ARBA" id="ARBA00023180"/>
    </source>
</evidence>
<dbReference type="PANTHER" id="PTHR11802:SF3">
    <property type="entry name" value="RETINOID-INDUCIBLE SERINE CARBOXYPEPTIDASE"/>
    <property type="match status" value="1"/>
</dbReference>
<keyword evidence="9" id="KW-1185">Reference proteome</keyword>
<dbReference type="InterPro" id="IPR029058">
    <property type="entry name" value="AB_hydrolase_fold"/>
</dbReference>
<dbReference type="EnsemblMetazoa" id="XM_031932916">
    <property type="protein sequence ID" value="XP_031788776"/>
    <property type="gene ID" value="LOC116417821"/>
</dbReference>
<dbReference type="GeneID" id="116417821"/>
<dbReference type="PANTHER" id="PTHR11802">
    <property type="entry name" value="SERINE PROTEASE FAMILY S10 SERINE CARBOXYPEPTIDASE"/>
    <property type="match status" value="1"/>
</dbReference>
<organism evidence="8 9">
    <name type="scientific">Nasonia vitripennis</name>
    <name type="common">Parasitic wasp</name>
    <dbReference type="NCBI Taxonomy" id="7425"/>
    <lineage>
        <taxon>Eukaryota</taxon>
        <taxon>Metazoa</taxon>
        <taxon>Ecdysozoa</taxon>
        <taxon>Arthropoda</taxon>
        <taxon>Hexapoda</taxon>
        <taxon>Insecta</taxon>
        <taxon>Pterygota</taxon>
        <taxon>Neoptera</taxon>
        <taxon>Endopterygota</taxon>
        <taxon>Hymenoptera</taxon>
        <taxon>Apocrita</taxon>
        <taxon>Proctotrupomorpha</taxon>
        <taxon>Chalcidoidea</taxon>
        <taxon>Pteromalidae</taxon>
        <taxon>Pteromalinae</taxon>
        <taxon>Nasonia</taxon>
    </lineage>
</organism>
<keyword evidence="6" id="KW-0325">Glycoprotein</keyword>
<dbReference type="InParanoid" id="A0A7M7QJT7"/>
<evidence type="ECO:0000256" key="5">
    <source>
        <dbReference type="ARBA" id="ARBA00022801"/>
    </source>
</evidence>
<dbReference type="Gene3D" id="3.40.50.1820">
    <property type="entry name" value="alpha/beta hydrolase"/>
    <property type="match status" value="1"/>
</dbReference>
<evidence type="ECO:0000256" key="3">
    <source>
        <dbReference type="ARBA" id="ARBA00022670"/>
    </source>
</evidence>
<keyword evidence="7" id="KW-1133">Transmembrane helix</keyword>
<keyword evidence="7" id="KW-0472">Membrane</keyword>
<evidence type="ECO:0000256" key="2">
    <source>
        <dbReference type="ARBA" id="ARBA00022645"/>
    </source>
</evidence>
<dbReference type="SMR" id="A0A7M7QJT7"/>
<reference evidence="8" key="1">
    <citation type="submission" date="2021-01" db="UniProtKB">
        <authorList>
            <consortium name="EnsemblMetazoa"/>
        </authorList>
    </citation>
    <scope>IDENTIFICATION</scope>
</reference>
<dbReference type="OrthoDB" id="443318at2759"/>
<dbReference type="SUPFAM" id="SSF53474">
    <property type="entry name" value="alpha/beta-Hydrolases"/>
    <property type="match status" value="1"/>
</dbReference>
<protein>
    <submittedName>
        <fullName evidence="8">Uncharacterized protein</fullName>
    </submittedName>
</protein>
<evidence type="ECO:0000256" key="7">
    <source>
        <dbReference type="SAM" id="Phobius"/>
    </source>
</evidence>
<dbReference type="KEGG" id="nvi:116417821"/>
<evidence type="ECO:0000256" key="4">
    <source>
        <dbReference type="ARBA" id="ARBA00022729"/>
    </source>
</evidence>
<dbReference type="RefSeq" id="XP_031788776.1">
    <property type="nucleotide sequence ID" value="XM_031932916.1"/>
</dbReference>
<keyword evidence="2" id="KW-0121">Carboxypeptidase</keyword>
<keyword evidence="4" id="KW-0732">Signal</keyword>
<feature type="transmembrane region" description="Helical" evidence="7">
    <location>
        <begin position="12"/>
        <end position="31"/>
    </location>
</feature>
<dbReference type="GO" id="GO:0004185">
    <property type="term" value="F:serine-type carboxypeptidase activity"/>
    <property type="evidence" value="ECO:0007669"/>
    <property type="project" value="InterPro"/>
</dbReference>